<proteinExistence type="predicted"/>
<dbReference type="Gene3D" id="1.10.260.40">
    <property type="entry name" value="lambda repressor-like DNA-binding domains"/>
    <property type="match status" value="1"/>
</dbReference>
<dbReference type="EMBL" id="SSSM01000006">
    <property type="protein sequence ID" value="THG28720.1"/>
    <property type="molecule type" value="Genomic_DNA"/>
</dbReference>
<dbReference type="GO" id="GO:0003700">
    <property type="term" value="F:DNA-binding transcription factor activity"/>
    <property type="evidence" value="ECO:0007669"/>
    <property type="project" value="TreeGrafter"/>
</dbReference>
<sequence>MSQPHRADSLPSPAADASPRPPERLWRELVGEQLRGIRQSRGDTLRDVADRASVSPQYLSEIERGFKEPSSEILAAIAASLDRTLLDLTTGVADRLEASGASTRGQVSLAA</sequence>
<evidence type="ECO:0000313" key="4">
    <source>
        <dbReference type="EMBL" id="THG28720.1"/>
    </source>
</evidence>
<dbReference type="OrthoDB" id="3188736at2"/>
<dbReference type="RefSeq" id="WP_136429173.1">
    <property type="nucleotide sequence ID" value="NZ_SSSM01000006.1"/>
</dbReference>
<gene>
    <name evidence="4" type="ORF">E6C64_18245</name>
</gene>
<dbReference type="InterPro" id="IPR001387">
    <property type="entry name" value="Cro/C1-type_HTH"/>
</dbReference>
<feature type="compositionally biased region" description="Low complexity" evidence="2">
    <location>
        <begin position="9"/>
        <end position="18"/>
    </location>
</feature>
<reference evidence="4 5" key="1">
    <citation type="submission" date="2019-04" db="EMBL/GenBank/DDBJ databases">
        <authorList>
            <person name="Jiang L."/>
        </authorList>
    </citation>
    <scope>NUCLEOTIDE SEQUENCE [LARGE SCALE GENOMIC DNA]</scope>
    <source>
        <strain evidence="4 5">YIM 131853</strain>
    </source>
</reference>
<evidence type="ECO:0000259" key="3">
    <source>
        <dbReference type="PROSITE" id="PS50943"/>
    </source>
</evidence>
<evidence type="ECO:0000313" key="5">
    <source>
        <dbReference type="Proteomes" id="UP000309133"/>
    </source>
</evidence>
<dbReference type="Pfam" id="PF01381">
    <property type="entry name" value="HTH_3"/>
    <property type="match status" value="1"/>
</dbReference>
<dbReference type="InterPro" id="IPR010982">
    <property type="entry name" value="Lambda_DNA-bd_dom_sf"/>
</dbReference>
<accession>A0A4S4FEW5</accession>
<dbReference type="PANTHER" id="PTHR46797">
    <property type="entry name" value="HTH-TYPE TRANSCRIPTIONAL REGULATOR"/>
    <property type="match status" value="1"/>
</dbReference>
<dbReference type="CDD" id="cd00093">
    <property type="entry name" value="HTH_XRE"/>
    <property type="match status" value="1"/>
</dbReference>
<dbReference type="InterPro" id="IPR050807">
    <property type="entry name" value="TransReg_Diox_bact_type"/>
</dbReference>
<dbReference type="GO" id="GO:0003677">
    <property type="term" value="F:DNA binding"/>
    <property type="evidence" value="ECO:0007669"/>
    <property type="project" value="UniProtKB-KW"/>
</dbReference>
<dbReference type="PANTHER" id="PTHR46797:SF1">
    <property type="entry name" value="METHYLPHOSPHONATE SYNTHASE"/>
    <property type="match status" value="1"/>
</dbReference>
<dbReference type="SMART" id="SM00530">
    <property type="entry name" value="HTH_XRE"/>
    <property type="match status" value="1"/>
</dbReference>
<feature type="domain" description="HTH cro/C1-type" evidence="3">
    <location>
        <begin position="34"/>
        <end position="88"/>
    </location>
</feature>
<name>A0A4S4FEW5_9MICO</name>
<dbReference type="GO" id="GO:0005829">
    <property type="term" value="C:cytosol"/>
    <property type="evidence" value="ECO:0007669"/>
    <property type="project" value="TreeGrafter"/>
</dbReference>
<keyword evidence="1" id="KW-0238">DNA-binding</keyword>
<dbReference type="AlphaFoldDB" id="A0A4S4FEW5"/>
<protein>
    <submittedName>
        <fullName evidence="4">Helix-turn-helix transcriptional regulator</fullName>
    </submittedName>
</protein>
<dbReference type="Proteomes" id="UP000309133">
    <property type="component" value="Unassembled WGS sequence"/>
</dbReference>
<organism evidence="4 5">
    <name type="scientific">Naasia lichenicola</name>
    <dbReference type="NCBI Taxonomy" id="2565933"/>
    <lineage>
        <taxon>Bacteria</taxon>
        <taxon>Bacillati</taxon>
        <taxon>Actinomycetota</taxon>
        <taxon>Actinomycetes</taxon>
        <taxon>Micrococcales</taxon>
        <taxon>Microbacteriaceae</taxon>
        <taxon>Naasia</taxon>
    </lineage>
</organism>
<evidence type="ECO:0000256" key="1">
    <source>
        <dbReference type="ARBA" id="ARBA00023125"/>
    </source>
</evidence>
<dbReference type="PROSITE" id="PS50943">
    <property type="entry name" value="HTH_CROC1"/>
    <property type="match status" value="1"/>
</dbReference>
<keyword evidence="5" id="KW-1185">Reference proteome</keyword>
<feature type="region of interest" description="Disordered" evidence="2">
    <location>
        <begin position="1"/>
        <end position="23"/>
    </location>
</feature>
<comment type="caution">
    <text evidence="4">The sequence shown here is derived from an EMBL/GenBank/DDBJ whole genome shotgun (WGS) entry which is preliminary data.</text>
</comment>
<dbReference type="SUPFAM" id="SSF47413">
    <property type="entry name" value="lambda repressor-like DNA-binding domains"/>
    <property type="match status" value="1"/>
</dbReference>
<evidence type="ECO:0000256" key="2">
    <source>
        <dbReference type="SAM" id="MobiDB-lite"/>
    </source>
</evidence>